<dbReference type="AlphaFoldDB" id="B8HPT8"/>
<feature type="signal peptide" evidence="2">
    <location>
        <begin position="1"/>
        <end position="22"/>
    </location>
</feature>
<proteinExistence type="predicted"/>
<evidence type="ECO:0000313" key="3">
    <source>
        <dbReference type="EMBL" id="ACL45647.1"/>
    </source>
</evidence>
<feature type="compositionally biased region" description="Low complexity" evidence="1">
    <location>
        <begin position="29"/>
        <end position="59"/>
    </location>
</feature>
<feature type="region of interest" description="Disordered" evidence="1">
    <location>
        <begin position="29"/>
        <end position="61"/>
    </location>
</feature>
<dbReference type="eggNOG" id="ENOG50332NX">
    <property type="taxonomic scope" value="Bacteria"/>
</dbReference>
<dbReference type="HOGENOM" id="CLU_1501121_0_0_3"/>
<reference evidence="3" key="1">
    <citation type="submission" date="2009-01" db="EMBL/GenBank/DDBJ databases">
        <title>Complete sequence of chromosome Cyanothece sp. PCC 7425.</title>
        <authorList>
            <consortium name="US DOE Joint Genome Institute"/>
            <person name="Lucas S."/>
            <person name="Copeland A."/>
            <person name="Lapidus A."/>
            <person name="Glavina del Rio T."/>
            <person name="Dalin E."/>
            <person name="Tice H."/>
            <person name="Bruce D."/>
            <person name="Goodwin L."/>
            <person name="Pitluck S."/>
            <person name="Sims D."/>
            <person name="Meineke L."/>
            <person name="Brettin T."/>
            <person name="Detter J.C."/>
            <person name="Han C."/>
            <person name="Larimer F."/>
            <person name="Land M."/>
            <person name="Hauser L."/>
            <person name="Kyrpides N."/>
            <person name="Ovchinnikova G."/>
            <person name="Liberton M."/>
            <person name="Stoeckel J."/>
            <person name="Banerjee A."/>
            <person name="Singh A."/>
            <person name="Page L."/>
            <person name="Sato H."/>
            <person name="Zhao L."/>
            <person name="Sherman L."/>
            <person name="Pakrasi H."/>
            <person name="Richardson P."/>
        </authorList>
    </citation>
    <scope>NUCLEOTIDE SEQUENCE</scope>
    <source>
        <strain evidence="3">PCC 7425</strain>
    </source>
</reference>
<feature type="chain" id="PRO_5002873784" description="DUF4363 domain-containing protein" evidence="2">
    <location>
        <begin position="23"/>
        <end position="179"/>
    </location>
</feature>
<evidence type="ECO:0000256" key="2">
    <source>
        <dbReference type="SAM" id="SignalP"/>
    </source>
</evidence>
<dbReference type="STRING" id="395961.Cyan7425_3322"/>
<dbReference type="EMBL" id="CP001344">
    <property type="protein sequence ID" value="ACL45647.1"/>
    <property type="molecule type" value="Genomic_DNA"/>
</dbReference>
<keyword evidence="2" id="KW-0732">Signal</keyword>
<sequence>MKPEMKLNTLIVLASLSTPLLFTGCSTTTTLSASSPNPPALSASPRVSTSSSPSKPSLPVNESTINKIMGAVKTGMGESTDSEPPESLEQLNRHLLASLRVLKADDVDKAQQEYEKFDDGWDKVEDEVKDKSREGYEAIEDGMDQVKDTLVRPDVFEKEKAIAALETLSTTVNKYATEL</sequence>
<dbReference type="PROSITE" id="PS51257">
    <property type="entry name" value="PROKAR_LIPOPROTEIN"/>
    <property type="match status" value="1"/>
</dbReference>
<evidence type="ECO:0008006" key="4">
    <source>
        <dbReference type="Google" id="ProtNLM"/>
    </source>
</evidence>
<name>B8HPT8_CYAP4</name>
<protein>
    <recommendedName>
        <fullName evidence="4">DUF4363 domain-containing protein</fullName>
    </recommendedName>
</protein>
<evidence type="ECO:0000256" key="1">
    <source>
        <dbReference type="SAM" id="MobiDB-lite"/>
    </source>
</evidence>
<dbReference type="KEGG" id="cyn:Cyan7425_3322"/>
<accession>B8HPT8</accession>
<gene>
    <name evidence="3" type="ordered locus">Cyan7425_3322</name>
</gene>
<organism evidence="3">
    <name type="scientific">Cyanothece sp. (strain PCC 7425 / ATCC 29141)</name>
    <dbReference type="NCBI Taxonomy" id="395961"/>
    <lineage>
        <taxon>Bacteria</taxon>
        <taxon>Bacillati</taxon>
        <taxon>Cyanobacteriota</taxon>
        <taxon>Cyanophyceae</taxon>
        <taxon>Gomontiellales</taxon>
        <taxon>Cyanothecaceae</taxon>
        <taxon>Cyanothece</taxon>
    </lineage>
</organism>